<protein>
    <submittedName>
        <fullName evidence="1">Uncharacterized protein</fullName>
    </submittedName>
</protein>
<keyword evidence="2" id="KW-1185">Reference proteome</keyword>
<reference evidence="1" key="1">
    <citation type="journal article" date="2020" name="Stud. Mycol.">
        <title>101 Dothideomycetes genomes: a test case for predicting lifestyles and emergence of pathogens.</title>
        <authorList>
            <person name="Haridas S."/>
            <person name="Albert R."/>
            <person name="Binder M."/>
            <person name="Bloem J."/>
            <person name="Labutti K."/>
            <person name="Salamov A."/>
            <person name="Andreopoulos B."/>
            <person name="Baker S."/>
            <person name="Barry K."/>
            <person name="Bills G."/>
            <person name="Bluhm B."/>
            <person name="Cannon C."/>
            <person name="Castanera R."/>
            <person name="Culley D."/>
            <person name="Daum C."/>
            <person name="Ezra D."/>
            <person name="Gonzalez J."/>
            <person name="Henrissat B."/>
            <person name="Kuo A."/>
            <person name="Liang C."/>
            <person name="Lipzen A."/>
            <person name="Lutzoni F."/>
            <person name="Magnuson J."/>
            <person name="Mondo S."/>
            <person name="Nolan M."/>
            <person name="Ohm R."/>
            <person name="Pangilinan J."/>
            <person name="Park H.-J."/>
            <person name="Ramirez L."/>
            <person name="Alfaro M."/>
            <person name="Sun H."/>
            <person name="Tritt A."/>
            <person name="Yoshinaga Y."/>
            <person name="Zwiers L.-H."/>
            <person name="Turgeon B."/>
            <person name="Goodwin S."/>
            <person name="Spatafora J."/>
            <person name="Crous P."/>
            <person name="Grigoriev I."/>
        </authorList>
    </citation>
    <scope>NUCLEOTIDE SEQUENCE</scope>
    <source>
        <strain evidence="1">CBS 122681</strain>
    </source>
</reference>
<gene>
    <name evidence="1" type="ORF">K491DRAFT_680247</name>
</gene>
<dbReference type="Proteomes" id="UP000799324">
    <property type="component" value="Unassembled WGS sequence"/>
</dbReference>
<accession>A0A6A6T4P5</accession>
<evidence type="ECO:0000313" key="1">
    <source>
        <dbReference type="EMBL" id="KAF2653788.1"/>
    </source>
</evidence>
<dbReference type="OrthoDB" id="3787418at2759"/>
<sequence>MAKRGKKRGADDVLDPKLKPAPIIHYAGSPHLEGLECLFTGTLLPYQPRYSSIYLAKIMYLLENELNDSRLLTIFSYSQNWGSNIQKFKEDMTQAQASWKHQTFNRFIIPLVMSIIVDCGGPSQIRKLSEDERQKKWLDVYDKDPEKMVCGMFESVLSVLDSTHVFDRNIQKDLNPEDQRKMKATRTMFRTKYTFACELAYKYRIVKQLDSWEARWRGGQSYRYSKIRHFQDYFAAELENEDPLGPSWRAYARNTDVKDTIIPLAEFPVLPPISQARPLKATHSRKLRKLGENERFNVPDESPW</sequence>
<organism evidence="1 2">
    <name type="scientific">Lophiostoma macrostomum CBS 122681</name>
    <dbReference type="NCBI Taxonomy" id="1314788"/>
    <lineage>
        <taxon>Eukaryota</taxon>
        <taxon>Fungi</taxon>
        <taxon>Dikarya</taxon>
        <taxon>Ascomycota</taxon>
        <taxon>Pezizomycotina</taxon>
        <taxon>Dothideomycetes</taxon>
        <taxon>Pleosporomycetidae</taxon>
        <taxon>Pleosporales</taxon>
        <taxon>Lophiostomataceae</taxon>
        <taxon>Lophiostoma</taxon>
    </lineage>
</organism>
<dbReference type="EMBL" id="MU004375">
    <property type="protein sequence ID" value="KAF2653788.1"/>
    <property type="molecule type" value="Genomic_DNA"/>
</dbReference>
<dbReference type="AlphaFoldDB" id="A0A6A6T4P5"/>
<proteinExistence type="predicted"/>
<name>A0A6A6T4P5_9PLEO</name>
<evidence type="ECO:0000313" key="2">
    <source>
        <dbReference type="Proteomes" id="UP000799324"/>
    </source>
</evidence>